<name>A0A4P6KIJ8_9MICO</name>
<dbReference type="InterPro" id="IPR036138">
    <property type="entry name" value="PBP_dimer_sf"/>
</dbReference>
<evidence type="ECO:0000256" key="2">
    <source>
        <dbReference type="ARBA" id="ARBA00007171"/>
    </source>
</evidence>
<dbReference type="SUPFAM" id="SSF56519">
    <property type="entry name" value="Penicillin binding protein dimerisation domain"/>
    <property type="match status" value="1"/>
</dbReference>
<dbReference type="InterPro" id="IPR012338">
    <property type="entry name" value="Beta-lactam/transpept-like"/>
</dbReference>
<dbReference type="InterPro" id="IPR005311">
    <property type="entry name" value="PBP_dimer"/>
</dbReference>
<comment type="subcellular location">
    <subcellularLocation>
        <location evidence="1">Membrane</location>
    </subcellularLocation>
</comment>
<gene>
    <name evidence="7" type="ORF">EVS81_14680</name>
</gene>
<dbReference type="EMBL" id="CP035806">
    <property type="protein sequence ID" value="QBE49921.1"/>
    <property type="molecule type" value="Genomic_DNA"/>
</dbReference>
<dbReference type="Gene3D" id="3.90.1310.10">
    <property type="entry name" value="Penicillin-binding protein 2a (Domain 2)"/>
    <property type="match status" value="1"/>
</dbReference>
<dbReference type="Gene3D" id="3.30.450.330">
    <property type="match status" value="1"/>
</dbReference>
<feature type="region of interest" description="Disordered" evidence="4">
    <location>
        <begin position="288"/>
        <end position="311"/>
    </location>
</feature>
<reference evidence="7 8" key="1">
    <citation type="submission" date="2019-02" db="EMBL/GenBank/DDBJ databases">
        <authorList>
            <person name="Sun L."/>
            <person name="Pan D."/>
            <person name="Wu X."/>
        </authorList>
    </citation>
    <scope>NUCLEOTIDE SEQUENCE [LARGE SCALE GENOMIC DNA]</scope>
    <source>
        <strain evidence="7 8">JW-1</strain>
    </source>
</reference>
<dbReference type="RefSeq" id="WP_130111034.1">
    <property type="nucleotide sequence ID" value="NZ_CP035806.1"/>
</dbReference>
<feature type="domain" description="Penicillin-binding protein dimerisation" evidence="6">
    <location>
        <begin position="54"/>
        <end position="224"/>
    </location>
</feature>
<protein>
    <submittedName>
        <fullName evidence="7">Penicillin-binding protein 2</fullName>
    </submittedName>
</protein>
<dbReference type="Proteomes" id="UP000289260">
    <property type="component" value="Chromosome"/>
</dbReference>
<dbReference type="GO" id="GO:0008658">
    <property type="term" value="F:penicillin binding"/>
    <property type="evidence" value="ECO:0007669"/>
    <property type="project" value="InterPro"/>
</dbReference>
<comment type="similarity">
    <text evidence="2">Belongs to the transpeptidase family.</text>
</comment>
<evidence type="ECO:0000256" key="3">
    <source>
        <dbReference type="ARBA" id="ARBA00023136"/>
    </source>
</evidence>
<dbReference type="PANTHER" id="PTHR30627">
    <property type="entry name" value="PEPTIDOGLYCAN D,D-TRANSPEPTIDASE"/>
    <property type="match status" value="1"/>
</dbReference>
<accession>A0A4P6KIJ8</accession>
<feature type="domain" description="Penicillin-binding protein transpeptidase" evidence="5">
    <location>
        <begin position="269"/>
        <end position="563"/>
    </location>
</feature>
<dbReference type="KEGG" id="ltr:EVS81_14680"/>
<proteinExistence type="inferred from homology"/>
<evidence type="ECO:0000259" key="6">
    <source>
        <dbReference type="Pfam" id="PF03717"/>
    </source>
</evidence>
<dbReference type="InterPro" id="IPR050515">
    <property type="entry name" value="Beta-lactam/transpept"/>
</dbReference>
<dbReference type="SUPFAM" id="SSF56601">
    <property type="entry name" value="beta-lactamase/transpeptidase-like"/>
    <property type="match status" value="1"/>
</dbReference>
<dbReference type="AlphaFoldDB" id="A0A4P6KIJ8"/>
<evidence type="ECO:0000256" key="4">
    <source>
        <dbReference type="SAM" id="MobiDB-lite"/>
    </source>
</evidence>
<evidence type="ECO:0000259" key="5">
    <source>
        <dbReference type="Pfam" id="PF00905"/>
    </source>
</evidence>
<dbReference type="OrthoDB" id="9789078at2"/>
<evidence type="ECO:0000313" key="8">
    <source>
        <dbReference type="Proteomes" id="UP000289260"/>
    </source>
</evidence>
<dbReference type="GO" id="GO:0005886">
    <property type="term" value="C:plasma membrane"/>
    <property type="evidence" value="ECO:0007669"/>
    <property type="project" value="TreeGrafter"/>
</dbReference>
<dbReference type="InterPro" id="IPR001460">
    <property type="entry name" value="PCN-bd_Tpept"/>
</dbReference>
<keyword evidence="8" id="KW-1185">Reference proteome</keyword>
<sequence length="599" mass="64003">MPRLRGTGLRRALAFVIVLAAALLFLVRLVDVQVVSAAALSEEARGKRAVPVPIASVRGDIVDREGNVLATTDERYDVQLSPKNTKLNEGRFWRPDPERGGAATVEVTSKQAFAEIGEVTGQSAAEIQKIVDDALAEDPKSDFAYVQRGIDLSQLNELKKLGIGWLTFTPQHQRTYANGAVGGNLVGFAGQDQEPQSGVELSQNACLTGTDGSEVYERGADGVALPGSLVVEQRAVDGGTVQLSIDRDLQWEAQQTITQQVQQVSAEWGYLVIMDARTGELVAVAEDGSVDPNDVDGSDPAKREARSFTSPYEPGSTFKMITAAALIDQGAATPTTRNLTPDYLEPEPNVRFGDSFSHGPTQWTLTGILTQSSNVGTSMLGSALDEQTRYDYLQRFGIGASTRAGMPVEDSGLLIPVEQWDRQTSYNTMFGQGVSSTIVQTAGAYQAIANGGERIPPTLVSSCTDAEGEVSRPDHGDPVQAVSPETAEQVMHMLETVANEAWFADIIAIPGYRLAGKTGTAEQVDADTGLYRSDYVNSFAGVFPADDPQYVAVASIAFAHSGDGATASLTAFHEAAEATIRTFQIPPSSGQYEPLPTEY</sequence>
<organism evidence="7 8">
    <name type="scientific">Leucobacter triazinivorans</name>
    <dbReference type="NCBI Taxonomy" id="1784719"/>
    <lineage>
        <taxon>Bacteria</taxon>
        <taxon>Bacillati</taxon>
        <taxon>Actinomycetota</taxon>
        <taxon>Actinomycetes</taxon>
        <taxon>Micrococcales</taxon>
        <taxon>Microbacteriaceae</taxon>
        <taxon>Leucobacter</taxon>
    </lineage>
</organism>
<dbReference type="Pfam" id="PF03717">
    <property type="entry name" value="PBP_dimer"/>
    <property type="match status" value="1"/>
</dbReference>
<evidence type="ECO:0000256" key="1">
    <source>
        <dbReference type="ARBA" id="ARBA00004370"/>
    </source>
</evidence>
<dbReference type="Gene3D" id="3.40.710.10">
    <property type="entry name" value="DD-peptidase/beta-lactamase superfamily"/>
    <property type="match status" value="1"/>
</dbReference>
<dbReference type="GO" id="GO:0071555">
    <property type="term" value="P:cell wall organization"/>
    <property type="evidence" value="ECO:0007669"/>
    <property type="project" value="TreeGrafter"/>
</dbReference>
<evidence type="ECO:0000313" key="7">
    <source>
        <dbReference type="EMBL" id="QBE49921.1"/>
    </source>
</evidence>
<keyword evidence="3" id="KW-0472">Membrane</keyword>
<dbReference type="Pfam" id="PF00905">
    <property type="entry name" value="Transpeptidase"/>
    <property type="match status" value="1"/>
</dbReference>
<dbReference type="PANTHER" id="PTHR30627:SF1">
    <property type="entry name" value="PEPTIDOGLYCAN D,D-TRANSPEPTIDASE FTSI"/>
    <property type="match status" value="1"/>
</dbReference>